<dbReference type="RefSeq" id="WP_131888963.1">
    <property type="nucleotide sequence ID" value="NZ_SMKU01000003.1"/>
</dbReference>
<comment type="caution">
    <text evidence="2">The sequence shown here is derived from an EMBL/GenBank/DDBJ whole genome shotgun (WGS) entry which is preliminary data.</text>
</comment>
<feature type="region of interest" description="Disordered" evidence="1">
    <location>
        <begin position="16"/>
        <end position="40"/>
    </location>
</feature>
<accession>A0A4R5CFZ5</accession>
<proteinExistence type="predicted"/>
<reference evidence="2 3" key="1">
    <citation type="submission" date="2019-03" db="EMBL/GenBank/DDBJ databases">
        <title>Draft genome sequences of novel Actinobacteria.</title>
        <authorList>
            <person name="Sahin N."/>
            <person name="Ay H."/>
            <person name="Saygin H."/>
        </authorList>
    </citation>
    <scope>NUCLEOTIDE SEQUENCE [LARGE SCALE GENOMIC DNA]</scope>
    <source>
        <strain evidence="2 3">H3C3</strain>
    </source>
</reference>
<dbReference type="AlphaFoldDB" id="A0A4R5CFZ5"/>
<feature type="compositionally biased region" description="Basic residues" evidence="1">
    <location>
        <begin position="22"/>
        <end position="32"/>
    </location>
</feature>
<evidence type="ECO:0000313" key="3">
    <source>
        <dbReference type="Proteomes" id="UP000294513"/>
    </source>
</evidence>
<evidence type="ECO:0000256" key="1">
    <source>
        <dbReference type="SAM" id="MobiDB-lite"/>
    </source>
</evidence>
<evidence type="ECO:0000313" key="2">
    <source>
        <dbReference type="EMBL" id="TDD97203.1"/>
    </source>
</evidence>
<dbReference type="EMBL" id="SMKU01000003">
    <property type="protein sequence ID" value="TDD97203.1"/>
    <property type="molecule type" value="Genomic_DNA"/>
</dbReference>
<organism evidence="2 3">
    <name type="scientific">Actinomadura rubrisoli</name>
    <dbReference type="NCBI Taxonomy" id="2530368"/>
    <lineage>
        <taxon>Bacteria</taxon>
        <taxon>Bacillati</taxon>
        <taxon>Actinomycetota</taxon>
        <taxon>Actinomycetes</taxon>
        <taxon>Streptosporangiales</taxon>
        <taxon>Thermomonosporaceae</taxon>
        <taxon>Actinomadura</taxon>
    </lineage>
</organism>
<gene>
    <name evidence="2" type="ORF">E1298_01840</name>
</gene>
<keyword evidence="3" id="KW-1185">Reference proteome</keyword>
<protein>
    <submittedName>
        <fullName evidence="2">Uncharacterized protein</fullName>
    </submittedName>
</protein>
<sequence length="95" mass="10856">MMDNVTRIGTYTRNRRSMTAPQRRRFVKKALRSQRPSGMDGRRRVEMALWILTQEEERKVNECKKCDAYGDNPCVTGSGQKAKTNHKGRGVVLAA</sequence>
<name>A0A4R5CFZ5_9ACTN</name>
<dbReference type="Proteomes" id="UP000294513">
    <property type="component" value="Unassembled WGS sequence"/>
</dbReference>